<gene>
    <name evidence="2" type="primary">Acey_s0048.g1728</name>
    <name evidence="2" type="ORF">Y032_0048g1728</name>
</gene>
<reference evidence="3" key="1">
    <citation type="journal article" date="2015" name="Nat. Genet.">
        <title>The genome and transcriptome of the zoonotic hookworm Ancylostoma ceylanicum identify infection-specific gene families.</title>
        <authorList>
            <person name="Schwarz E.M."/>
            <person name="Hu Y."/>
            <person name="Antoshechkin I."/>
            <person name="Miller M.M."/>
            <person name="Sternberg P.W."/>
            <person name="Aroian R.V."/>
        </authorList>
    </citation>
    <scope>NUCLEOTIDE SEQUENCE</scope>
    <source>
        <strain evidence="3">HY135</strain>
    </source>
</reference>
<name>A0A016UAX1_9BILA</name>
<dbReference type="EMBL" id="JARK01001384">
    <property type="protein sequence ID" value="EYC12325.1"/>
    <property type="molecule type" value="Genomic_DNA"/>
</dbReference>
<dbReference type="Proteomes" id="UP000024635">
    <property type="component" value="Unassembled WGS sequence"/>
</dbReference>
<evidence type="ECO:0000256" key="1">
    <source>
        <dbReference type="SAM" id="MobiDB-lite"/>
    </source>
</evidence>
<accession>A0A016UAX1</accession>
<dbReference type="AlphaFoldDB" id="A0A016UAX1"/>
<dbReference type="OrthoDB" id="2339771at2759"/>
<feature type="region of interest" description="Disordered" evidence="1">
    <location>
        <begin position="1"/>
        <end position="21"/>
    </location>
</feature>
<protein>
    <submittedName>
        <fullName evidence="2">Uncharacterized protein</fullName>
    </submittedName>
</protein>
<evidence type="ECO:0000313" key="2">
    <source>
        <dbReference type="EMBL" id="EYC12325.1"/>
    </source>
</evidence>
<feature type="compositionally biased region" description="Basic and acidic residues" evidence="1">
    <location>
        <begin position="8"/>
        <end position="17"/>
    </location>
</feature>
<organism evidence="2 3">
    <name type="scientific">Ancylostoma ceylanicum</name>
    <dbReference type="NCBI Taxonomy" id="53326"/>
    <lineage>
        <taxon>Eukaryota</taxon>
        <taxon>Metazoa</taxon>
        <taxon>Ecdysozoa</taxon>
        <taxon>Nematoda</taxon>
        <taxon>Chromadorea</taxon>
        <taxon>Rhabditida</taxon>
        <taxon>Rhabditina</taxon>
        <taxon>Rhabditomorpha</taxon>
        <taxon>Strongyloidea</taxon>
        <taxon>Ancylostomatidae</taxon>
        <taxon>Ancylostomatinae</taxon>
        <taxon>Ancylostoma</taxon>
    </lineage>
</organism>
<sequence>MSSYATMKQRETRRKTGNEGAVFHASTARTSFPLRVYARNATKSCGWCAFYTLPCMLFHTPHYIHSARTRVAY</sequence>
<evidence type="ECO:0000313" key="3">
    <source>
        <dbReference type="Proteomes" id="UP000024635"/>
    </source>
</evidence>
<keyword evidence="3" id="KW-1185">Reference proteome</keyword>
<proteinExistence type="predicted"/>
<comment type="caution">
    <text evidence="2">The sequence shown here is derived from an EMBL/GenBank/DDBJ whole genome shotgun (WGS) entry which is preliminary data.</text>
</comment>